<evidence type="ECO:0000313" key="13">
    <source>
        <dbReference type="EMBL" id="MBW0480027.1"/>
    </source>
</evidence>
<protein>
    <recommendedName>
        <fullName evidence="12">Kinesin motor domain-containing protein</fullName>
    </recommendedName>
</protein>
<comment type="similarity">
    <text evidence="9">Belongs to the TRAFAC class myosin-kinesin ATPase superfamily. Kinesin family.</text>
</comment>
<feature type="domain" description="Kinesin motor" evidence="12">
    <location>
        <begin position="100"/>
        <end position="430"/>
    </location>
</feature>
<keyword evidence="6 10" id="KW-0175">Coiled coil</keyword>
<reference evidence="13" key="1">
    <citation type="submission" date="2021-03" db="EMBL/GenBank/DDBJ databases">
        <title>Draft genome sequence of rust myrtle Austropuccinia psidii MF-1, a brazilian biotype.</title>
        <authorList>
            <person name="Quecine M.C."/>
            <person name="Pachon D.M.R."/>
            <person name="Bonatelli M.L."/>
            <person name="Correr F.H."/>
            <person name="Franceschini L.M."/>
            <person name="Leite T.F."/>
            <person name="Margarido G.R.A."/>
            <person name="Almeida C.A."/>
            <person name="Ferrarezi J.A."/>
            <person name="Labate C.A."/>
        </authorList>
    </citation>
    <scope>NUCLEOTIDE SEQUENCE</scope>
    <source>
        <strain evidence="13">MF-1</strain>
    </source>
</reference>
<evidence type="ECO:0000256" key="6">
    <source>
        <dbReference type="ARBA" id="ARBA00023054"/>
    </source>
</evidence>
<evidence type="ECO:0000256" key="9">
    <source>
        <dbReference type="PROSITE-ProRule" id="PRU00283"/>
    </source>
</evidence>
<sequence>MNHVCSKWIFCKNWVKGLIKIGDIMPILLKKTRFPLPVTLTPRLRIFFIHRLRISRSSSSSHQEPPDLSVQQTFIAFEFKPSSRENVLHSFFRVVLNMSNVKVVCRFRPPNALELKEAGNEPVVIINDEGNSVKLKSQEAMKGPDAAGFTFDRVFPMGTKQVEVFEYGVKGIVEDVLSGYNGTVFAYGQTGSGKTFTMMGSDIDSGELKGIIPRITEHIFDSIMSSPENIEYLVKVSYMEIYMEKIRDLLAPHNDNLPIHEDKSRGVYVKNLSDFYVGSAPEVYEIMRQGSEARKVSSTNMNAESSRSHSIFVITIQQKHLETGTQKSGSLYLVDLAGSEKVGKTGASGQTLEEAKKINKSLSALGMVINALTDGKSAHIPYRDSKLTRILQESLGGNSRTTLVINCSPSSYNEAETLSTLRFGMRAKSIKNKARVNAELSTAELKALLKKAQSDGGRQLSYITLLENELTIWRSGGHVDEQDWATMEKALGIKLNVNEAGMVTIGSGSLKLGASERELTSTPTSMLGKPSHPALDALRELDTRPGTPIIGLDRDEREEFLRRENELSDQLAEKEEALSKLERSMQEIQEELSFFKEQESTISSENKAMNAELNELRLQVEKLTYENKEACILADATREQNNDLTNELEELKKNILELKAAQKSLNDEGKQRKKAEKMAQLMAGFESTAISEKEDEIRATLQKLDEAANIDRPLSAEDLMLLKRQLTDSQLLTNESNERAKKSQEEIDLLSRRKEELEKRLSLLEQDYEDLLERASAAVGAGGINPGDDPNELESIKTKLEAQTTLKREATLLEITDLKQQLDIKAHENRSLLVTIDNLKSANEELKRAFAVTAAGIEGGKDLAESAKEMERIRKTMANQLTEFDGMKKGLMRDLQNRCEKVIELEISLDETREQYNNVLRNSNSKAQQRKMEFLTRNLDQLTNVQKQLVEQNSMLKKDVAIAERKLLARNDRITSLETMLGEAQEKLNAQNAKFEVQLHAVRERLNQARAQQEKIPAGGGLVFGRIAKPLRGGGGITNSDAAAGDPAKRSSWFSRK</sequence>
<evidence type="ECO:0000256" key="2">
    <source>
        <dbReference type="ARBA" id="ARBA00022490"/>
    </source>
</evidence>
<feature type="coiled-coil region" evidence="10">
    <location>
        <begin position="557"/>
        <end position="774"/>
    </location>
</feature>
<dbReference type="GO" id="GO:0007018">
    <property type="term" value="P:microtubule-based movement"/>
    <property type="evidence" value="ECO:0007669"/>
    <property type="project" value="InterPro"/>
</dbReference>
<dbReference type="InterPro" id="IPR001752">
    <property type="entry name" value="Kinesin_motor_dom"/>
</dbReference>
<evidence type="ECO:0000256" key="4">
    <source>
        <dbReference type="ARBA" id="ARBA00022741"/>
    </source>
</evidence>
<evidence type="ECO:0000259" key="12">
    <source>
        <dbReference type="PROSITE" id="PS50067"/>
    </source>
</evidence>
<proteinExistence type="inferred from homology"/>
<dbReference type="PANTHER" id="PTHR47968:SF75">
    <property type="entry name" value="CENTROMERE-ASSOCIATED PROTEIN E"/>
    <property type="match status" value="1"/>
</dbReference>
<comment type="subcellular location">
    <subcellularLocation>
        <location evidence="1">Cytoplasm</location>
        <location evidence="1">Cytoskeleton</location>
    </subcellularLocation>
</comment>
<evidence type="ECO:0000313" key="14">
    <source>
        <dbReference type="Proteomes" id="UP000765509"/>
    </source>
</evidence>
<evidence type="ECO:0000256" key="7">
    <source>
        <dbReference type="ARBA" id="ARBA00023175"/>
    </source>
</evidence>
<evidence type="ECO:0000256" key="1">
    <source>
        <dbReference type="ARBA" id="ARBA00004245"/>
    </source>
</evidence>
<dbReference type="InterPro" id="IPR027417">
    <property type="entry name" value="P-loop_NTPase"/>
</dbReference>
<dbReference type="AlphaFoldDB" id="A0A9Q3GUQ2"/>
<dbReference type="PRINTS" id="PR00380">
    <property type="entry name" value="KINESINHEAVY"/>
</dbReference>
<dbReference type="FunFam" id="3.40.850.10:FF:000031">
    <property type="entry name" value="Kinesin-like protein"/>
    <property type="match status" value="1"/>
</dbReference>
<dbReference type="Proteomes" id="UP000765509">
    <property type="component" value="Unassembled WGS sequence"/>
</dbReference>
<dbReference type="InterPro" id="IPR027640">
    <property type="entry name" value="Kinesin-like_fam"/>
</dbReference>
<dbReference type="Gene3D" id="3.40.850.10">
    <property type="entry name" value="Kinesin motor domain"/>
    <property type="match status" value="1"/>
</dbReference>
<organism evidence="13 14">
    <name type="scientific">Austropuccinia psidii MF-1</name>
    <dbReference type="NCBI Taxonomy" id="1389203"/>
    <lineage>
        <taxon>Eukaryota</taxon>
        <taxon>Fungi</taxon>
        <taxon>Dikarya</taxon>
        <taxon>Basidiomycota</taxon>
        <taxon>Pucciniomycotina</taxon>
        <taxon>Pucciniomycetes</taxon>
        <taxon>Pucciniales</taxon>
        <taxon>Sphaerophragmiaceae</taxon>
        <taxon>Austropuccinia</taxon>
    </lineage>
</organism>
<keyword evidence="5 9" id="KW-0067">ATP-binding</keyword>
<accession>A0A9Q3GUQ2</accession>
<evidence type="ECO:0000256" key="11">
    <source>
        <dbReference type="SAM" id="MobiDB-lite"/>
    </source>
</evidence>
<comment type="caution">
    <text evidence="13">The sequence shown here is derived from an EMBL/GenBank/DDBJ whole genome shotgun (WGS) entry which is preliminary data.</text>
</comment>
<evidence type="ECO:0000256" key="5">
    <source>
        <dbReference type="ARBA" id="ARBA00022840"/>
    </source>
</evidence>
<gene>
    <name evidence="13" type="ORF">O181_019742</name>
</gene>
<dbReference type="GO" id="GO:0005524">
    <property type="term" value="F:ATP binding"/>
    <property type="evidence" value="ECO:0007669"/>
    <property type="project" value="UniProtKB-UniRule"/>
</dbReference>
<keyword evidence="4 9" id="KW-0547">Nucleotide-binding</keyword>
<keyword evidence="2" id="KW-0963">Cytoplasm</keyword>
<dbReference type="InterPro" id="IPR036961">
    <property type="entry name" value="Kinesin_motor_dom_sf"/>
</dbReference>
<dbReference type="GO" id="GO:0003777">
    <property type="term" value="F:microtubule motor activity"/>
    <property type="evidence" value="ECO:0007669"/>
    <property type="project" value="InterPro"/>
</dbReference>
<feature type="region of interest" description="Disordered" evidence="11">
    <location>
        <begin position="1035"/>
        <end position="1057"/>
    </location>
</feature>
<dbReference type="SMART" id="SM00129">
    <property type="entry name" value="KISc"/>
    <property type="match status" value="1"/>
</dbReference>
<dbReference type="CDD" id="cd23649">
    <property type="entry name" value="Khc_CBD_cc"/>
    <property type="match status" value="1"/>
</dbReference>
<dbReference type="InterPro" id="IPR019821">
    <property type="entry name" value="Kinesin_motor_CS"/>
</dbReference>
<dbReference type="PANTHER" id="PTHR47968">
    <property type="entry name" value="CENTROMERE PROTEIN E"/>
    <property type="match status" value="1"/>
</dbReference>
<dbReference type="PROSITE" id="PS00411">
    <property type="entry name" value="KINESIN_MOTOR_1"/>
    <property type="match status" value="1"/>
</dbReference>
<evidence type="ECO:0000256" key="8">
    <source>
        <dbReference type="ARBA" id="ARBA00023212"/>
    </source>
</evidence>
<dbReference type="Pfam" id="PF00225">
    <property type="entry name" value="Kinesin"/>
    <property type="match status" value="1"/>
</dbReference>
<dbReference type="GO" id="GO:0008017">
    <property type="term" value="F:microtubule binding"/>
    <property type="evidence" value="ECO:0007669"/>
    <property type="project" value="InterPro"/>
</dbReference>
<evidence type="ECO:0000256" key="3">
    <source>
        <dbReference type="ARBA" id="ARBA00022701"/>
    </source>
</evidence>
<dbReference type="OrthoDB" id="3176171at2759"/>
<dbReference type="GO" id="GO:0005874">
    <property type="term" value="C:microtubule"/>
    <property type="evidence" value="ECO:0007669"/>
    <property type="project" value="UniProtKB-KW"/>
</dbReference>
<dbReference type="PROSITE" id="PS50067">
    <property type="entry name" value="KINESIN_MOTOR_2"/>
    <property type="match status" value="1"/>
</dbReference>
<dbReference type="CDD" id="cd01369">
    <property type="entry name" value="KISc_KHC_KIF5"/>
    <property type="match status" value="1"/>
</dbReference>
<evidence type="ECO:0000256" key="10">
    <source>
        <dbReference type="SAM" id="Coils"/>
    </source>
</evidence>
<keyword evidence="8" id="KW-0206">Cytoskeleton</keyword>
<dbReference type="SUPFAM" id="SSF52540">
    <property type="entry name" value="P-loop containing nucleoside triphosphate hydrolases"/>
    <property type="match status" value="1"/>
</dbReference>
<keyword evidence="14" id="KW-1185">Reference proteome</keyword>
<keyword evidence="7 9" id="KW-0505">Motor protein</keyword>
<feature type="binding site" evidence="9">
    <location>
        <begin position="188"/>
        <end position="195"/>
    </location>
    <ligand>
        <name>ATP</name>
        <dbReference type="ChEBI" id="CHEBI:30616"/>
    </ligand>
</feature>
<name>A0A9Q3GUQ2_9BASI</name>
<keyword evidence="3" id="KW-0493">Microtubule</keyword>
<dbReference type="InterPro" id="IPR059182">
    <property type="entry name" value="Khc_C"/>
</dbReference>
<feature type="coiled-coil region" evidence="10">
    <location>
        <begin position="829"/>
        <end position="1012"/>
    </location>
</feature>
<dbReference type="EMBL" id="AVOT02005808">
    <property type="protein sequence ID" value="MBW0480027.1"/>
    <property type="molecule type" value="Genomic_DNA"/>
</dbReference>